<dbReference type="SUPFAM" id="SSF52540">
    <property type="entry name" value="P-loop containing nucleoside triphosphate hydrolases"/>
    <property type="match status" value="1"/>
</dbReference>
<dbReference type="PANTHER" id="PTHR40396:SF1">
    <property type="entry name" value="ATPASE AAA-TYPE CORE DOMAIN-CONTAINING PROTEIN"/>
    <property type="match status" value="1"/>
</dbReference>
<evidence type="ECO:0000313" key="2">
    <source>
        <dbReference type="EMBL" id="SFP54076.1"/>
    </source>
</evidence>
<organism evidence="2 3">
    <name type="scientific">Ruminobacter amylophilus</name>
    <dbReference type="NCBI Taxonomy" id="867"/>
    <lineage>
        <taxon>Bacteria</taxon>
        <taxon>Pseudomonadati</taxon>
        <taxon>Pseudomonadota</taxon>
        <taxon>Gammaproteobacteria</taxon>
        <taxon>Aeromonadales</taxon>
        <taxon>Succinivibrionaceae</taxon>
        <taxon>Ruminobacter</taxon>
    </lineage>
</organism>
<dbReference type="GO" id="GO:0016887">
    <property type="term" value="F:ATP hydrolysis activity"/>
    <property type="evidence" value="ECO:0007669"/>
    <property type="project" value="InterPro"/>
</dbReference>
<feature type="domain" description="ATPase AAA-type core" evidence="1">
    <location>
        <begin position="48"/>
        <end position="338"/>
    </location>
</feature>
<dbReference type="Gene3D" id="3.40.50.300">
    <property type="entry name" value="P-loop containing nucleotide triphosphate hydrolases"/>
    <property type="match status" value="2"/>
</dbReference>
<keyword evidence="3" id="KW-1185">Reference proteome</keyword>
<name>A0A662ZIH1_9GAMM</name>
<dbReference type="EMBL" id="FOXF01000034">
    <property type="protein sequence ID" value="SFP54076.1"/>
    <property type="molecule type" value="Genomic_DNA"/>
</dbReference>
<dbReference type="OrthoDB" id="9809324at2"/>
<accession>A0A662ZIH1</accession>
<dbReference type="GO" id="GO:0005524">
    <property type="term" value="F:ATP binding"/>
    <property type="evidence" value="ECO:0007669"/>
    <property type="project" value="InterPro"/>
</dbReference>
<gene>
    <name evidence="2" type="ORF">SAMN02910344_01672</name>
</gene>
<dbReference type="InterPro" id="IPR003959">
    <property type="entry name" value="ATPase_AAA_core"/>
</dbReference>
<sequence>MLIEFRIQNFLSFKELQTFTMVKSKSSERPGNAFPIMAEKEFSLLKSAAVYGPNSCGKSNFLKALSAMKGIVTTTLQRGMKLPLTPFRLNPETVTQPTEFEVSFIVRDVKYQYGFSASADQIFDEWLFAFPAGRPQKWFERVWDAESGKHLWKFSQFLQGAKKLWQQSTRENALFLSTAVQLNSEQLKPVFDWFSKTLRFVGTEGLSPESTARFCTGSGKEDVLKFLKAADFNIEDIRIEEKHLPTEPTYEINTVHTDSNGQTVLFNFRDESSGTQKFFSFAEPILDVLANGSVLCIDELNVNLHPKLVQFLVELFHDPKANPKNAQLIFTTHETTILNQEIFRRDQIWFGDKNREQASFLYPLSDFSPKKGKENLELGYLSGRYGALPLVRSFYGVQ</sequence>
<reference evidence="2 3" key="1">
    <citation type="submission" date="2016-10" db="EMBL/GenBank/DDBJ databases">
        <authorList>
            <person name="Varghese N."/>
            <person name="Submissions S."/>
        </authorList>
    </citation>
    <scope>NUCLEOTIDE SEQUENCE [LARGE SCALE GENOMIC DNA]</scope>
    <source>
        <strain evidence="2 3">DSM 1361</strain>
    </source>
</reference>
<dbReference type="InterPro" id="IPR027417">
    <property type="entry name" value="P-loop_NTPase"/>
</dbReference>
<proteinExistence type="predicted"/>
<evidence type="ECO:0000259" key="1">
    <source>
        <dbReference type="Pfam" id="PF13304"/>
    </source>
</evidence>
<protein>
    <recommendedName>
        <fullName evidence="1">ATPase AAA-type core domain-containing protein</fullName>
    </recommendedName>
</protein>
<evidence type="ECO:0000313" key="3">
    <source>
        <dbReference type="Proteomes" id="UP000243745"/>
    </source>
</evidence>
<dbReference type="Proteomes" id="UP000243745">
    <property type="component" value="Unassembled WGS sequence"/>
</dbReference>
<dbReference type="PANTHER" id="PTHR40396">
    <property type="entry name" value="ATPASE-LIKE PROTEIN"/>
    <property type="match status" value="1"/>
</dbReference>
<dbReference type="AlphaFoldDB" id="A0A662ZIH1"/>
<dbReference type="Pfam" id="PF13304">
    <property type="entry name" value="AAA_21"/>
    <property type="match status" value="1"/>
</dbReference>
<dbReference type="RefSeq" id="WP_093142766.1">
    <property type="nucleotide sequence ID" value="NZ_FOXF01000034.1"/>
</dbReference>